<dbReference type="InterPro" id="IPR050910">
    <property type="entry name" value="JMJD6_ArgDemeth/LysHydrox"/>
</dbReference>
<keyword evidence="3" id="KW-1185">Reference proteome</keyword>
<dbReference type="InterPro" id="IPR003347">
    <property type="entry name" value="JmjC_dom"/>
</dbReference>
<dbReference type="GO" id="GO:0000987">
    <property type="term" value="F:cis-regulatory region sequence-specific DNA binding"/>
    <property type="evidence" value="ECO:0007669"/>
    <property type="project" value="TreeGrafter"/>
</dbReference>
<evidence type="ECO:0000313" key="3">
    <source>
        <dbReference type="Proteomes" id="UP001174909"/>
    </source>
</evidence>
<evidence type="ECO:0000259" key="1">
    <source>
        <dbReference type="PROSITE" id="PS51184"/>
    </source>
</evidence>
<dbReference type="PANTHER" id="PTHR12480:SF21">
    <property type="entry name" value="JMJC DOMAIN-CONTAINING PROTEIN 8"/>
    <property type="match status" value="1"/>
</dbReference>
<dbReference type="Pfam" id="PF13621">
    <property type="entry name" value="Cupin_8"/>
    <property type="match status" value="1"/>
</dbReference>
<accession>A0AA35RZZ9</accession>
<feature type="non-terminal residue" evidence="2">
    <location>
        <position position="289"/>
    </location>
</feature>
<dbReference type="Gene3D" id="2.60.120.650">
    <property type="entry name" value="Cupin"/>
    <property type="match status" value="1"/>
</dbReference>
<dbReference type="PANTHER" id="PTHR12480">
    <property type="entry name" value="ARGININE DEMETHYLASE AND LYSYL-HYDROXYLASE JMJD"/>
    <property type="match status" value="1"/>
</dbReference>
<sequence length="289" mass="32653">MSVNLTYVYEQVCSGTCTFKDNADSQGRFLEEESTSEMFEVMAELECGSGGGWSISHDLSDLTGPCNIERRNVGTLSQLEFLEKFSETRPVILEGVPPQTRFKRASTKWRLLADYGPDLITVATANTHSYTKTQMTLCDYVSHHVRPQSPHALGNETFYHFGDNDRERWSPLFSLYQLPPYTLPGMEPVLSFGLAGPGTGVPFHIHGPTFAETIFGRKRWFLYPPDESPEFDPDESTLRWVTHTLPSLPAHLTPLQCTLSPGEVLYFPERWWHATLNVDSTVFMSTFLA</sequence>
<dbReference type="GO" id="GO:0005634">
    <property type="term" value="C:nucleus"/>
    <property type="evidence" value="ECO:0007669"/>
    <property type="project" value="TreeGrafter"/>
</dbReference>
<dbReference type="AlphaFoldDB" id="A0AA35RZZ9"/>
<organism evidence="2 3">
    <name type="scientific">Geodia barretti</name>
    <name type="common">Barrett's horny sponge</name>
    <dbReference type="NCBI Taxonomy" id="519541"/>
    <lineage>
        <taxon>Eukaryota</taxon>
        <taxon>Metazoa</taxon>
        <taxon>Porifera</taxon>
        <taxon>Demospongiae</taxon>
        <taxon>Heteroscleromorpha</taxon>
        <taxon>Tetractinellida</taxon>
        <taxon>Astrophorina</taxon>
        <taxon>Geodiidae</taxon>
        <taxon>Geodia</taxon>
    </lineage>
</organism>
<dbReference type="SUPFAM" id="SSF51197">
    <property type="entry name" value="Clavaminate synthase-like"/>
    <property type="match status" value="1"/>
</dbReference>
<dbReference type="PROSITE" id="PS51184">
    <property type="entry name" value="JMJC"/>
    <property type="match status" value="1"/>
</dbReference>
<evidence type="ECO:0000313" key="2">
    <source>
        <dbReference type="EMBL" id="CAI8020804.1"/>
    </source>
</evidence>
<name>A0AA35RZZ9_GEOBA</name>
<dbReference type="EMBL" id="CASHTH010001847">
    <property type="protein sequence ID" value="CAI8020804.1"/>
    <property type="molecule type" value="Genomic_DNA"/>
</dbReference>
<dbReference type="InterPro" id="IPR041667">
    <property type="entry name" value="Cupin_8"/>
</dbReference>
<feature type="domain" description="JmjC" evidence="1">
    <location>
        <begin position="167"/>
        <end position="289"/>
    </location>
</feature>
<comment type="caution">
    <text evidence="2">The sequence shown here is derived from an EMBL/GenBank/DDBJ whole genome shotgun (WGS) entry which is preliminary data.</text>
</comment>
<reference evidence="2" key="1">
    <citation type="submission" date="2023-03" db="EMBL/GenBank/DDBJ databases">
        <authorList>
            <person name="Steffen K."/>
            <person name="Cardenas P."/>
        </authorList>
    </citation>
    <scope>NUCLEOTIDE SEQUENCE</scope>
</reference>
<proteinExistence type="predicted"/>
<protein>
    <submittedName>
        <fullName evidence="2">JmjC domain-containing protein 8</fullName>
    </submittedName>
</protein>
<gene>
    <name evidence="2" type="ORF">GBAR_LOCUS12406</name>
</gene>
<dbReference type="Proteomes" id="UP001174909">
    <property type="component" value="Unassembled WGS sequence"/>
</dbReference>